<reference evidence="1 2" key="1">
    <citation type="journal article" date="2022" name="Genome Biol. Evol.">
        <title>Host diet, physiology and behaviors set the stage for Lachnospiraceae cladogenesis.</title>
        <authorList>
            <person name="Vera-Ponce De Leon A."/>
            <person name="Schneider M."/>
            <person name="Jahnes B.C."/>
            <person name="Sadowski V."/>
            <person name="Camuy-Velez L.A."/>
            <person name="Duan J."/>
            <person name="Sabree Z.L."/>
        </authorList>
    </citation>
    <scope>NUCLEOTIDE SEQUENCE [LARGE SCALE GENOMIC DNA]</scope>
    <source>
        <strain evidence="1 2">PAL227</strain>
    </source>
</reference>
<gene>
    <name evidence="1" type="ORF">NK118_06350</name>
</gene>
<dbReference type="EMBL" id="JAMZFV010000007">
    <property type="protein sequence ID" value="MCP1109866.1"/>
    <property type="molecule type" value="Genomic_DNA"/>
</dbReference>
<dbReference type="InterPro" id="IPR032774">
    <property type="entry name" value="WG_beta_rep"/>
</dbReference>
<proteinExistence type="predicted"/>
<dbReference type="PANTHER" id="PTHR37841:SF1">
    <property type="entry name" value="DUF3298 DOMAIN-CONTAINING PROTEIN"/>
    <property type="match status" value="1"/>
</dbReference>
<dbReference type="Proteomes" id="UP001523565">
    <property type="component" value="Unassembled WGS sequence"/>
</dbReference>
<evidence type="ECO:0000313" key="1">
    <source>
        <dbReference type="EMBL" id="MCP1109866.1"/>
    </source>
</evidence>
<dbReference type="Pfam" id="PF14903">
    <property type="entry name" value="WG_beta_rep"/>
    <property type="match status" value="5"/>
</dbReference>
<sequence>MSGMNNVTTQEIRLSFSGEYELITLPDKIKDVYSMNANAYTVIIGSKMGAVDNRGRLFIPVNYSQITPLNEKLFKATKSGLLGVKYEIYHLDKGLVLDNCDQIMECAEGRIRFCQKQWGFIDEEGQVIVPPIYATHADFQEGLAFVGDGKKDGKYIDINGNTVFTINASQGFLFHNGLAVFEVNGLRGVIDRQGNIVLVPTYQKMSDYRYGLFAVSENSANWGVIDVSGKVIVPPKYPFVEIREKDIKFGHGEQSKYGNTVYSFLVYGLMDHTGKEILAEKYMEILQPSEGFAAFRAWENGTACSGYRTMDGQEIMMTKPTFTTSILLETGGSMMEYLRPHSEGLAFARNPNDIGKEYNTGLFYVIDNMCRPISSKGFLAVAWDFKNGYACVCDKPDRYYLIDRNLNRLTPDYTEIHQESHGRYIGKRIREKTLLGAPKGQQFYDIMDEDLQIIASIPSDAEEMYIGSDGIIEALVGGMIEFLDINGCTVMRSDYKAAMAASFYREDIGMKPKLIGTNIWLVPPSLGEKMPEEKISLRESHFFTEGLAEVTNGNKYGFIDQTGRLVIPIEFDSTRQVKYNRVIVNKNNRFYILRRKGQIEVVDSGQVLESVELL</sequence>
<keyword evidence="2" id="KW-1185">Reference proteome</keyword>
<accession>A0ABT1EH61</accession>
<evidence type="ECO:0000313" key="2">
    <source>
        <dbReference type="Proteomes" id="UP001523565"/>
    </source>
</evidence>
<dbReference type="PANTHER" id="PTHR37841">
    <property type="entry name" value="GLR2918 PROTEIN"/>
    <property type="match status" value="1"/>
</dbReference>
<comment type="caution">
    <text evidence="1">The sequence shown here is derived from an EMBL/GenBank/DDBJ whole genome shotgun (WGS) entry which is preliminary data.</text>
</comment>
<organism evidence="1 2">
    <name type="scientific">Ohessyouella blattaphilus</name>
    <dbReference type="NCBI Taxonomy" id="2949333"/>
    <lineage>
        <taxon>Bacteria</taxon>
        <taxon>Bacillati</taxon>
        <taxon>Bacillota</taxon>
        <taxon>Clostridia</taxon>
        <taxon>Lachnospirales</taxon>
        <taxon>Lachnospiraceae</taxon>
        <taxon>Ohessyouella</taxon>
    </lineage>
</organism>
<dbReference type="RefSeq" id="WP_262068747.1">
    <property type="nucleotide sequence ID" value="NZ_JAMXOC010000007.1"/>
</dbReference>
<name>A0ABT1EH61_9FIRM</name>
<protein>
    <submittedName>
        <fullName evidence="1">WG repeat-containing protein</fullName>
    </submittedName>
</protein>